<dbReference type="FunFam" id="3.30.420.40:FF:000048">
    <property type="entry name" value="ARP5 actin-related protein 5 homolog"/>
    <property type="match status" value="1"/>
</dbReference>
<evidence type="ECO:0000256" key="1">
    <source>
        <dbReference type="ARBA" id="ARBA00004123"/>
    </source>
</evidence>
<accession>A0A6F9D6M0</accession>
<protein>
    <submittedName>
        <fullName evidence="5">Actin, non-muscle 6.2-like</fullName>
    </submittedName>
</protein>
<dbReference type="InterPro" id="IPR004000">
    <property type="entry name" value="Actin"/>
</dbReference>
<evidence type="ECO:0000256" key="2">
    <source>
        <dbReference type="ARBA" id="ARBA00023242"/>
    </source>
</evidence>
<dbReference type="PANTHER" id="PTHR11937">
    <property type="entry name" value="ACTIN"/>
    <property type="match status" value="1"/>
</dbReference>
<dbReference type="AlphaFoldDB" id="A0A6F9D6M0"/>
<name>A0A6F9D6M0_9ASCI</name>
<feature type="coiled-coil region" evidence="4">
    <location>
        <begin position="329"/>
        <end position="356"/>
    </location>
</feature>
<evidence type="ECO:0000256" key="3">
    <source>
        <dbReference type="RuleBase" id="RU000487"/>
    </source>
</evidence>
<dbReference type="FunFam" id="3.30.420.40:FF:000058">
    <property type="entry name" value="Putative actin-related protein 5"/>
    <property type="match status" value="1"/>
</dbReference>
<comment type="similarity">
    <text evidence="3">Belongs to the actin family.</text>
</comment>
<keyword evidence="2" id="KW-0539">Nucleus</keyword>
<dbReference type="InterPro" id="IPR043129">
    <property type="entry name" value="ATPase_NBD"/>
</dbReference>
<evidence type="ECO:0000313" key="5">
    <source>
        <dbReference type="EMBL" id="CAB3219968.1"/>
    </source>
</evidence>
<dbReference type="Pfam" id="PF00022">
    <property type="entry name" value="Actin"/>
    <property type="match status" value="1"/>
</dbReference>
<reference evidence="5" key="1">
    <citation type="submission" date="2020-04" db="EMBL/GenBank/DDBJ databases">
        <authorList>
            <person name="Neveu A P."/>
        </authorList>
    </citation>
    <scope>NUCLEOTIDE SEQUENCE</scope>
    <source>
        <tissue evidence="5">Whole embryo</tissue>
    </source>
</reference>
<proteinExistence type="evidence at transcript level"/>
<dbReference type="Gene3D" id="3.90.640.10">
    <property type="entry name" value="Actin, Chain A, domain 4"/>
    <property type="match status" value="2"/>
</dbReference>
<dbReference type="GO" id="GO:0005634">
    <property type="term" value="C:nucleus"/>
    <property type="evidence" value="ECO:0007669"/>
    <property type="project" value="UniProtKB-SubCell"/>
</dbReference>
<sequence>MFTLQDYKSTPDTIQQYDEEKQNLPIIIDNGSFQCRAGWATSKNPELIYKNVMAKNRANRKERDWDIQVGNEIADIEAVRWMVRSPYDFNVVVNFSAQETLLDYAFKHLGINTNDSVTHPIVITEPIANPSYCQKNMSELLFEAYSIPKVAFGIDCLFSYNNNCLGEDNDSTALIVSCGFQSTHVLPVIDRQPDIKNALRLNLGGYNCTAYLQWLLQYRHPQHVGEFTLNRMENLVHQLGKVAPNYSELVNQWTDSVFSAQHITEVSFTPRATNLAPRPGYMQSSYLALEKKLKQTEYKLYEVECVMDIEQENPEGAAKGCLDVGCDDMEELKLHAEGLQSEIDNIQSELDEEYRNESTVKQKNNMFKLGIEKFQSPEIIFQPSLVGYDQCGLSECIETVLQRYDATVQERLANNVFITGGNSKLNGFIERVSVDLRKIRPHTAPVCVKHASKPSLDAWKGAAKWANSDQCQSYFISKSDYEEFGAQYYKQHSFSNRWVDPTLNASK</sequence>
<organism evidence="5">
    <name type="scientific">Phallusia mammillata</name>
    <dbReference type="NCBI Taxonomy" id="59560"/>
    <lineage>
        <taxon>Eukaryota</taxon>
        <taxon>Metazoa</taxon>
        <taxon>Chordata</taxon>
        <taxon>Tunicata</taxon>
        <taxon>Ascidiacea</taxon>
        <taxon>Phlebobranchia</taxon>
        <taxon>Ascidiidae</taxon>
        <taxon>Phallusia</taxon>
    </lineage>
</organism>
<gene>
    <name evidence="5" type="primary">Actr5-002</name>
</gene>
<dbReference type="SUPFAM" id="SSF53067">
    <property type="entry name" value="Actin-like ATPase domain"/>
    <property type="match status" value="2"/>
</dbReference>
<keyword evidence="4" id="KW-0175">Coiled coil</keyword>
<dbReference type="EMBL" id="LR782701">
    <property type="protein sequence ID" value="CAB3219968.1"/>
    <property type="molecule type" value="mRNA"/>
</dbReference>
<dbReference type="CDD" id="cd10211">
    <property type="entry name" value="ASKHA_NBD_Arp5"/>
    <property type="match status" value="1"/>
</dbReference>
<evidence type="ECO:0000256" key="4">
    <source>
        <dbReference type="SAM" id="Coils"/>
    </source>
</evidence>
<dbReference type="SMART" id="SM00268">
    <property type="entry name" value="ACTIN"/>
    <property type="match status" value="1"/>
</dbReference>
<dbReference type="Gene3D" id="3.30.420.40">
    <property type="match status" value="4"/>
</dbReference>
<comment type="subcellular location">
    <subcellularLocation>
        <location evidence="1">Nucleus</location>
    </subcellularLocation>
</comment>
<dbReference type="Gene3D" id="2.30.36.70">
    <property type="entry name" value="Actin, Chain A, domain 2"/>
    <property type="match status" value="1"/>
</dbReference>
<dbReference type="FunFam" id="3.30.420.40:FF:000237">
    <property type="entry name" value="Actin-related protein 5"/>
    <property type="match status" value="1"/>
</dbReference>